<dbReference type="PANTHER" id="PTHR38166">
    <property type="entry name" value="C2H2-TYPE DOMAIN-CONTAINING PROTEIN-RELATED"/>
    <property type="match status" value="1"/>
</dbReference>
<accession>A0A167RDC4</accession>
<reference evidence="2 3" key="1">
    <citation type="journal article" date="2016" name="Genome Biol. Evol.">
        <title>Divergent and convergent evolution of fungal pathogenicity.</title>
        <authorList>
            <person name="Shang Y."/>
            <person name="Xiao G."/>
            <person name="Zheng P."/>
            <person name="Cen K."/>
            <person name="Zhan S."/>
            <person name="Wang C."/>
        </authorList>
    </citation>
    <scope>NUCLEOTIDE SEQUENCE [LARGE SCALE GENOMIC DNA]</scope>
    <source>
        <strain evidence="2 3">RCEF 264</strain>
    </source>
</reference>
<dbReference type="PANTHER" id="PTHR38166:SF1">
    <property type="entry name" value="C2H2-TYPE DOMAIN-CONTAINING PROTEIN"/>
    <property type="match status" value="1"/>
</dbReference>
<name>A0A167RDC4_9HYPO</name>
<feature type="region of interest" description="Disordered" evidence="1">
    <location>
        <begin position="479"/>
        <end position="550"/>
    </location>
</feature>
<proteinExistence type="predicted"/>
<feature type="compositionally biased region" description="Low complexity" evidence="1">
    <location>
        <begin position="1"/>
        <end position="13"/>
    </location>
</feature>
<evidence type="ECO:0000313" key="2">
    <source>
        <dbReference type="EMBL" id="OAA58485.1"/>
    </source>
</evidence>
<feature type="compositionally biased region" description="Low complexity" evidence="1">
    <location>
        <begin position="520"/>
        <end position="538"/>
    </location>
</feature>
<feature type="region of interest" description="Disordered" evidence="1">
    <location>
        <begin position="183"/>
        <end position="265"/>
    </location>
</feature>
<feature type="compositionally biased region" description="Acidic residues" evidence="1">
    <location>
        <begin position="117"/>
        <end position="140"/>
    </location>
</feature>
<feature type="compositionally biased region" description="Basic and acidic residues" evidence="1">
    <location>
        <begin position="55"/>
        <end position="77"/>
    </location>
</feature>
<feature type="compositionally biased region" description="Low complexity" evidence="1">
    <location>
        <begin position="481"/>
        <end position="495"/>
    </location>
</feature>
<evidence type="ECO:0000256" key="1">
    <source>
        <dbReference type="SAM" id="MobiDB-lite"/>
    </source>
</evidence>
<feature type="compositionally biased region" description="Acidic residues" evidence="1">
    <location>
        <begin position="242"/>
        <end position="254"/>
    </location>
</feature>
<evidence type="ECO:0008006" key="4">
    <source>
        <dbReference type="Google" id="ProtNLM"/>
    </source>
</evidence>
<dbReference type="EMBL" id="AZHD01000012">
    <property type="protein sequence ID" value="OAA58485.1"/>
    <property type="molecule type" value="Genomic_DNA"/>
</dbReference>
<dbReference type="OrthoDB" id="3521097at2759"/>
<dbReference type="Proteomes" id="UP000076874">
    <property type="component" value="Unassembled WGS sequence"/>
</dbReference>
<protein>
    <recommendedName>
        <fullName evidence="4">C2H2-type domain-containing protein</fullName>
    </recommendedName>
</protein>
<keyword evidence="3" id="KW-1185">Reference proteome</keyword>
<evidence type="ECO:0000313" key="3">
    <source>
        <dbReference type="Proteomes" id="UP000076874"/>
    </source>
</evidence>
<organism evidence="2 3">
    <name type="scientific">Niveomyces insectorum RCEF 264</name>
    <dbReference type="NCBI Taxonomy" id="1081102"/>
    <lineage>
        <taxon>Eukaryota</taxon>
        <taxon>Fungi</taxon>
        <taxon>Dikarya</taxon>
        <taxon>Ascomycota</taxon>
        <taxon>Pezizomycotina</taxon>
        <taxon>Sordariomycetes</taxon>
        <taxon>Hypocreomycetidae</taxon>
        <taxon>Hypocreales</taxon>
        <taxon>Cordycipitaceae</taxon>
        <taxon>Niveomyces</taxon>
    </lineage>
</organism>
<feature type="compositionally biased region" description="Polar residues" evidence="1">
    <location>
        <begin position="496"/>
        <end position="519"/>
    </location>
</feature>
<dbReference type="AlphaFoldDB" id="A0A167RDC4"/>
<gene>
    <name evidence="2" type="ORF">SPI_06558</name>
</gene>
<feature type="compositionally biased region" description="Low complexity" evidence="1">
    <location>
        <begin position="95"/>
        <end position="111"/>
    </location>
</feature>
<feature type="region of interest" description="Disordered" evidence="1">
    <location>
        <begin position="1"/>
        <end position="140"/>
    </location>
</feature>
<comment type="caution">
    <text evidence="2">The sequence shown here is derived from an EMBL/GenBank/DDBJ whole genome shotgun (WGS) entry which is preliminary data.</text>
</comment>
<dbReference type="STRING" id="1081102.A0A167RDC4"/>
<sequence>MSGTESETSRSSTPVTDLSGWCPSSNGSSFASSVPPDTDCDCTSKSGKNDAGALKSDRGSPPGKKDGKDDKKMDDTASKAASNPDLSRHSQLRHATSARSSTSDVSIASTSGPESEVAADDDDEAVADDDDDDNDWSGEDESLDAAIIAAVNGDLGLAAFLIPILHRDLRNLVRSKVDSWQIDPVSLGPSTFATGEAVDGEGGRSNACGSGSGASAAGSARSQDRGLSASQARKRRRRISESEEERDNGDDEQDGNGGDDVSRPEPLQDIIMPLLACPFHKRNPSKYGIQHNVTANSRKDGYRACAGPGFKSIQRLKEHLKRKHTPVQCDRCYRIFDGADKASCINELTDHRRHEVPCEKGDPSLKEGISEAQWAALDKQNRKKNQEKHKVDKWFEIWHVLFPDVLQPSTPWYAEAMPTRLQTPSRESEEFSNLFLHILNHKVQQGDFSFPGCNLHEVQQWLGNTVQQTFRTYVSLHGPLSRTTDTSSSQTGTGTNIVRSSLVGGSSTHQSHPTDGTSQMPLTTTSRSTPTLMTQQQLQPPPQPAQPLPQQRHQVGQYALGVAGAGAGVQYMVPNMAMNQRRNGAHNLPYGAVTSSSVLPAQTVAGSNIGAPMPAGNYSLNQEELTGYYNVQMAWPAQAGLPYGAAPMSAVPFNQAAAGHQQLHQPEFYSQVGGFGSGQDDGYGNLQ</sequence>
<feature type="compositionally biased region" description="Low complexity" evidence="1">
    <location>
        <begin position="204"/>
        <end position="221"/>
    </location>
</feature>
<feature type="compositionally biased region" description="Polar residues" evidence="1">
    <location>
        <begin position="22"/>
        <end position="32"/>
    </location>
</feature>